<accession>A0A370PU14</accession>
<keyword evidence="2" id="KW-0472">Membrane</keyword>
<feature type="compositionally biased region" description="Low complexity" evidence="1">
    <location>
        <begin position="9"/>
        <end position="21"/>
    </location>
</feature>
<keyword evidence="2" id="KW-1133">Transmembrane helix</keyword>
<evidence type="ECO:0000313" key="4">
    <source>
        <dbReference type="Proteomes" id="UP000254937"/>
    </source>
</evidence>
<feature type="transmembrane region" description="Helical" evidence="2">
    <location>
        <begin position="27"/>
        <end position="48"/>
    </location>
</feature>
<evidence type="ECO:0000256" key="2">
    <source>
        <dbReference type="SAM" id="Phobius"/>
    </source>
</evidence>
<sequence length="141" mass="14626">MSSAPVPPSSASSQNTSDTSTPKQKPILAVLSVITLLIAIAIAGFWGYTGSTSATDDANLFGLRRFFGAGGRAASASRGFATSTSTTTSGRVLDQVKKLGEGVEDRVTMARTPVYFLSHGGVGFLSSPFCCFCMIWDGLGC</sequence>
<feature type="region of interest" description="Disordered" evidence="1">
    <location>
        <begin position="1"/>
        <end position="22"/>
    </location>
</feature>
<keyword evidence="4" id="KW-1185">Reference proteome</keyword>
<name>A0A370PU14_ASPPH</name>
<protein>
    <submittedName>
        <fullName evidence="3">Uncharacterized protein</fullName>
    </submittedName>
</protein>
<dbReference type="AlphaFoldDB" id="A0A370PU14"/>
<proteinExistence type="predicted"/>
<evidence type="ECO:0000313" key="3">
    <source>
        <dbReference type="EMBL" id="RDK45682.1"/>
    </source>
</evidence>
<reference evidence="3 4" key="1">
    <citation type="submission" date="2018-07" db="EMBL/GenBank/DDBJ databases">
        <title>Section-level genome sequencing of Aspergillus section Nigri to investigate inter- and intra-species variation.</title>
        <authorList>
            <consortium name="DOE Joint Genome Institute"/>
            <person name="Vesth T.C."/>
            <person name="Nybo J.L."/>
            <person name="Theobald S."/>
            <person name="Frisvad J.C."/>
            <person name="Larsen T.O."/>
            <person name="Nielsen K.F."/>
            <person name="Hoof J.B."/>
            <person name="Brandl J."/>
            <person name="Salamov A."/>
            <person name="Riley R."/>
            <person name="Gladden J.M."/>
            <person name="Phatale P."/>
            <person name="Nielsen M.T."/>
            <person name="Lyhne E.K."/>
            <person name="Kogle M.E."/>
            <person name="Strasser K."/>
            <person name="McDonnell E."/>
            <person name="Barry K."/>
            <person name="Clum A."/>
            <person name="Chen C."/>
            <person name="Nolan M."/>
            <person name="Sandor L."/>
            <person name="Kuo A."/>
            <person name="Lipzen A."/>
            <person name="Hainaut M."/>
            <person name="Drula E."/>
            <person name="Tsang A."/>
            <person name="Magnuson J.K."/>
            <person name="Henrissat B."/>
            <person name="Wiebenga A."/>
            <person name="Simmons B.A."/>
            <person name="Makela M.R."/>
            <person name="De vries R.P."/>
            <person name="Grigoriev I.V."/>
            <person name="Mortensen U.H."/>
            <person name="Baker S.E."/>
            <person name="Andersen M.R."/>
        </authorList>
    </citation>
    <scope>NUCLEOTIDE SEQUENCE [LARGE SCALE GENOMIC DNA]</scope>
    <source>
        <strain evidence="3 4">ATCC 13157</strain>
    </source>
</reference>
<keyword evidence="2" id="KW-0812">Transmembrane</keyword>
<organism evidence="3 4">
    <name type="scientific">Aspergillus phoenicis ATCC 13157</name>
    <dbReference type="NCBI Taxonomy" id="1353007"/>
    <lineage>
        <taxon>Eukaryota</taxon>
        <taxon>Fungi</taxon>
        <taxon>Dikarya</taxon>
        <taxon>Ascomycota</taxon>
        <taxon>Pezizomycotina</taxon>
        <taxon>Eurotiomycetes</taxon>
        <taxon>Eurotiomycetidae</taxon>
        <taxon>Eurotiales</taxon>
        <taxon>Aspergillaceae</taxon>
        <taxon>Aspergillus</taxon>
    </lineage>
</organism>
<dbReference type="EMBL" id="KZ851847">
    <property type="protein sequence ID" value="RDK45682.1"/>
    <property type="molecule type" value="Genomic_DNA"/>
</dbReference>
<gene>
    <name evidence="3" type="ORF">M752DRAFT_273848</name>
</gene>
<evidence type="ECO:0000256" key="1">
    <source>
        <dbReference type="SAM" id="MobiDB-lite"/>
    </source>
</evidence>
<dbReference type="Proteomes" id="UP000254937">
    <property type="component" value="Unassembled WGS sequence"/>
</dbReference>